<name>A0A2S4MJ21_9BURK</name>
<dbReference type="EMBL" id="PQGA01000002">
    <property type="protein sequence ID" value="POR54661.1"/>
    <property type="molecule type" value="Genomic_DNA"/>
</dbReference>
<evidence type="ECO:0000313" key="2">
    <source>
        <dbReference type="Proteomes" id="UP000237381"/>
    </source>
</evidence>
<keyword evidence="2" id="KW-1185">Reference proteome</keyword>
<gene>
    <name evidence="1" type="ORF">B0G62_102269</name>
</gene>
<dbReference type="AlphaFoldDB" id="A0A2S4MJ21"/>
<evidence type="ECO:0000313" key="1">
    <source>
        <dbReference type="EMBL" id="POR54661.1"/>
    </source>
</evidence>
<reference evidence="1 2" key="1">
    <citation type="submission" date="2018-01" db="EMBL/GenBank/DDBJ databases">
        <title>Genomic Encyclopedia of Type Strains, Phase III (KMG-III): the genomes of soil and plant-associated and newly described type strains.</title>
        <authorList>
            <person name="Whitman W."/>
        </authorList>
    </citation>
    <scope>NUCLEOTIDE SEQUENCE [LARGE SCALE GENOMIC DNA]</scope>
    <source>
        <strain evidence="1 2">JCM 18070</strain>
    </source>
</reference>
<dbReference type="RefSeq" id="WP_103703212.1">
    <property type="nucleotide sequence ID" value="NZ_PQGA01000002.1"/>
</dbReference>
<comment type="caution">
    <text evidence="1">The sequence shown here is derived from an EMBL/GenBank/DDBJ whole genome shotgun (WGS) entry which is preliminary data.</text>
</comment>
<organism evidence="1 2">
    <name type="scientific">Paraburkholderia eburnea</name>
    <dbReference type="NCBI Taxonomy" id="1189126"/>
    <lineage>
        <taxon>Bacteria</taxon>
        <taxon>Pseudomonadati</taxon>
        <taxon>Pseudomonadota</taxon>
        <taxon>Betaproteobacteria</taxon>
        <taxon>Burkholderiales</taxon>
        <taxon>Burkholderiaceae</taxon>
        <taxon>Paraburkholderia</taxon>
    </lineage>
</organism>
<dbReference type="OrthoDB" id="9006727at2"/>
<protein>
    <submittedName>
        <fullName evidence="1">Uncharacterized protein</fullName>
    </submittedName>
</protein>
<proteinExistence type="predicted"/>
<sequence length="131" mass="15052">MNKELDEKVERLLRRAASRRGLVPYGAFHALFAQDVPLRERYEKLETAAAALCEPQVADYAALLATDSGLPGPDFYTRLRRLHSDRYYATLGADRHRMLKLAEKRQLASEERERVYEHYRSAVPVPALHEA</sequence>
<accession>A0A2S4MJ21</accession>
<dbReference type="Proteomes" id="UP000237381">
    <property type="component" value="Unassembled WGS sequence"/>
</dbReference>